<dbReference type="Proteomes" id="UP000034746">
    <property type="component" value="Unassembled WGS sequence"/>
</dbReference>
<dbReference type="AlphaFoldDB" id="A0A0G0VBH0"/>
<proteinExistence type="predicted"/>
<gene>
    <name evidence="1" type="ORF">UU48_C0004G0027</name>
</gene>
<reference evidence="1 2" key="1">
    <citation type="journal article" date="2015" name="Nature">
        <title>rRNA introns, odd ribosomes, and small enigmatic genomes across a large radiation of phyla.</title>
        <authorList>
            <person name="Brown C.T."/>
            <person name="Hug L.A."/>
            <person name="Thomas B.C."/>
            <person name="Sharon I."/>
            <person name="Castelle C.J."/>
            <person name="Singh A."/>
            <person name="Wilkins M.J."/>
            <person name="Williams K.H."/>
            <person name="Banfield J.F."/>
        </authorList>
    </citation>
    <scope>NUCLEOTIDE SEQUENCE [LARGE SCALE GENOMIC DNA]</scope>
</reference>
<organism evidence="1 2">
    <name type="scientific">Candidatus Uhrbacteria bacterium GW2011_GWF2_41_16</name>
    <dbReference type="NCBI Taxonomy" id="1618997"/>
    <lineage>
        <taxon>Bacteria</taxon>
        <taxon>Candidatus Uhriibacteriota</taxon>
    </lineage>
</organism>
<evidence type="ECO:0000313" key="1">
    <source>
        <dbReference type="EMBL" id="KKR98234.1"/>
    </source>
</evidence>
<accession>A0A0G0VBH0</accession>
<dbReference type="SUPFAM" id="SSF51126">
    <property type="entry name" value="Pectin lyase-like"/>
    <property type="match status" value="1"/>
</dbReference>
<dbReference type="InterPro" id="IPR011050">
    <property type="entry name" value="Pectin_lyase_fold/virulence"/>
</dbReference>
<protein>
    <submittedName>
        <fullName evidence="1">Uncharacterized protein</fullName>
    </submittedName>
</protein>
<sequence>MPQGIEGSNPSLSATRTSYRTTQVPQAYGASHWALSIQNNPSQGCFVMLGLYRFDSFTLRRVSKDNSKFSIKSDGITSRVKINAPPGVSIAMNATKIHLQNTEEASSGGSILHHSTDLSQLGGSQMATSDGSITNRIDGGVLLQKDLKQLAEDGRISNEVHSGELVQTGSQIRAKGTGEILTKLDQVSSAIIDSNNIEGNMPAIKATNSRNITVKNSRFFGFDTAIELDNVDGFVSDNNTFAEKFDPQVALSELSQSIQNSALDNSSKERLAREVIHFLTSQSKDETQKTELTNRLKFLGGKAAEHFMRLVTAVAAGLIVHAVT</sequence>
<name>A0A0G0VBH0_9BACT</name>
<evidence type="ECO:0000313" key="2">
    <source>
        <dbReference type="Proteomes" id="UP000034746"/>
    </source>
</evidence>
<dbReference type="EMBL" id="LCAU01000004">
    <property type="protein sequence ID" value="KKR98234.1"/>
    <property type="molecule type" value="Genomic_DNA"/>
</dbReference>
<comment type="caution">
    <text evidence="1">The sequence shown here is derived from an EMBL/GenBank/DDBJ whole genome shotgun (WGS) entry which is preliminary data.</text>
</comment>